<proteinExistence type="predicted"/>
<evidence type="ECO:0000313" key="2">
    <source>
        <dbReference type="Proteomes" id="UP001234297"/>
    </source>
</evidence>
<dbReference type="EMBL" id="CM056809">
    <property type="protein sequence ID" value="KAJ8649959.1"/>
    <property type="molecule type" value="Genomic_DNA"/>
</dbReference>
<evidence type="ECO:0000313" key="1">
    <source>
        <dbReference type="EMBL" id="KAJ8649959.1"/>
    </source>
</evidence>
<name>A0ACC2MWA8_PERAE</name>
<gene>
    <name evidence="1" type="ORF">MRB53_002982</name>
</gene>
<dbReference type="Proteomes" id="UP001234297">
    <property type="component" value="Chromosome 1"/>
</dbReference>
<sequence>MEAVELKVEKVGIHSERRLRKCLSKLRGVEKVEIELSKKKVVVRGEAEQSRIVKALRRNGFRSEPWCSKSEILVTAYVGRSCNFFQIAGI</sequence>
<keyword evidence="2" id="KW-1185">Reference proteome</keyword>
<comment type="caution">
    <text evidence="1">The sequence shown here is derived from an EMBL/GenBank/DDBJ whole genome shotgun (WGS) entry which is preliminary data.</text>
</comment>
<protein>
    <submittedName>
        <fullName evidence="1">Uncharacterized protein</fullName>
    </submittedName>
</protein>
<organism evidence="1 2">
    <name type="scientific">Persea americana</name>
    <name type="common">Avocado</name>
    <dbReference type="NCBI Taxonomy" id="3435"/>
    <lineage>
        <taxon>Eukaryota</taxon>
        <taxon>Viridiplantae</taxon>
        <taxon>Streptophyta</taxon>
        <taxon>Embryophyta</taxon>
        <taxon>Tracheophyta</taxon>
        <taxon>Spermatophyta</taxon>
        <taxon>Magnoliopsida</taxon>
        <taxon>Magnoliidae</taxon>
        <taxon>Laurales</taxon>
        <taxon>Lauraceae</taxon>
        <taxon>Persea</taxon>
    </lineage>
</organism>
<reference evidence="1 2" key="1">
    <citation type="journal article" date="2022" name="Hortic Res">
        <title>A haplotype resolved chromosomal level avocado genome allows analysis of novel avocado genes.</title>
        <authorList>
            <person name="Nath O."/>
            <person name="Fletcher S.J."/>
            <person name="Hayward A."/>
            <person name="Shaw L.M."/>
            <person name="Masouleh A.K."/>
            <person name="Furtado A."/>
            <person name="Henry R.J."/>
            <person name="Mitter N."/>
        </authorList>
    </citation>
    <scope>NUCLEOTIDE SEQUENCE [LARGE SCALE GENOMIC DNA]</scope>
    <source>
        <strain evidence="2">cv. Hass</strain>
    </source>
</reference>
<accession>A0ACC2MWA8</accession>